<feature type="domain" description="XdhC Rossmann" evidence="2">
    <location>
        <begin position="127"/>
        <end position="268"/>
    </location>
</feature>
<keyword evidence="4" id="KW-1185">Reference proteome</keyword>
<feature type="domain" description="XdhC- CoxI" evidence="1">
    <location>
        <begin position="7"/>
        <end position="62"/>
    </location>
</feature>
<gene>
    <name evidence="3" type="primary">xdhC</name>
    <name evidence="3" type="ORF">H0I76_07155</name>
</gene>
<evidence type="ECO:0000313" key="4">
    <source>
        <dbReference type="Proteomes" id="UP000655420"/>
    </source>
</evidence>
<accession>A0A8J7M6X3</accession>
<dbReference type="InterPro" id="IPR014308">
    <property type="entry name" value="Xanthine_DH_XdhC"/>
</dbReference>
<proteinExistence type="predicted"/>
<dbReference type="Proteomes" id="UP000655420">
    <property type="component" value="Unassembled WGS sequence"/>
</dbReference>
<evidence type="ECO:0000313" key="3">
    <source>
        <dbReference type="EMBL" id="MBK0398962.1"/>
    </source>
</evidence>
<dbReference type="Pfam" id="PF13478">
    <property type="entry name" value="XdhC_C"/>
    <property type="match status" value="1"/>
</dbReference>
<dbReference type="EMBL" id="JAEHHL010000002">
    <property type="protein sequence ID" value="MBK0398962.1"/>
    <property type="molecule type" value="Genomic_DNA"/>
</dbReference>
<reference evidence="3" key="1">
    <citation type="submission" date="2020-12" db="EMBL/GenBank/DDBJ databases">
        <title>Bacterial taxonomy.</title>
        <authorList>
            <person name="Pan X."/>
        </authorList>
    </citation>
    <scope>NUCLEOTIDE SEQUENCE</scope>
    <source>
        <strain evidence="3">M0105</strain>
    </source>
</reference>
<dbReference type="Gene3D" id="3.40.50.720">
    <property type="entry name" value="NAD(P)-binding Rossmann-like Domain"/>
    <property type="match status" value="1"/>
</dbReference>
<dbReference type="PANTHER" id="PTHR30388">
    <property type="entry name" value="ALDEHYDE OXIDOREDUCTASE MOLYBDENUM COFACTOR ASSEMBLY PROTEIN"/>
    <property type="match status" value="1"/>
</dbReference>
<name>A0A8J7M6X3_9RHOB</name>
<dbReference type="NCBIfam" id="TIGR02964">
    <property type="entry name" value="xanthine_xdhC"/>
    <property type="match status" value="1"/>
</dbReference>
<evidence type="ECO:0000259" key="1">
    <source>
        <dbReference type="Pfam" id="PF02625"/>
    </source>
</evidence>
<sequence>MAAAAALRAEHDGVLVLVVDARGSTPRDAGTCLLVAADRIVGTIGGGAAEHRATAAARELLHQPPGARAEMVLSLGPALDQCCGGSLSLALLRVDEADAGRLDSAARFGFWPGGPELPEPVPPRQALIYGAGHVGRALVAALAPLPFRLVWVESRPGVLPDIPPSGVEKRLTPLPEAEATGAEPGAFHIVLTHSHAIDLEIVEAVLRRGDFGHLGLIGSATKRATFTRRLTERGLHPATIGRLVCPIGLPGLSDKRPEVIAASVAADLLLRERAASLGLARGA</sequence>
<dbReference type="Pfam" id="PF02625">
    <property type="entry name" value="XdhC_CoxI"/>
    <property type="match status" value="1"/>
</dbReference>
<dbReference type="AlphaFoldDB" id="A0A8J7M6X3"/>
<dbReference type="PANTHER" id="PTHR30388:SF6">
    <property type="entry name" value="XANTHINE DEHYDROGENASE SUBUNIT A-RELATED"/>
    <property type="match status" value="1"/>
</dbReference>
<comment type="caution">
    <text evidence="3">The sequence shown here is derived from an EMBL/GenBank/DDBJ whole genome shotgun (WGS) entry which is preliminary data.</text>
</comment>
<dbReference type="InterPro" id="IPR052698">
    <property type="entry name" value="MoCofactor_Util/Proc"/>
</dbReference>
<dbReference type="InterPro" id="IPR027051">
    <property type="entry name" value="XdhC_Rossmann_dom"/>
</dbReference>
<dbReference type="InterPro" id="IPR003777">
    <property type="entry name" value="XdhC_CoxI"/>
</dbReference>
<organism evidence="3 4">
    <name type="scientific">Thermohalobaculum xanthum</name>
    <dbReference type="NCBI Taxonomy" id="2753746"/>
    <lineage>
        <taxon>Bacteria</taxon>
        <taxon>Pseudomonadati</taxon>
        <taxon>Pseudomonadota</taxon>
        <taxon>Alphaproteobacteria</taxon>
        <taxon>Rhodobacterales</taxon>
        <taxon>Paracoccaceae</taxon>
        <taxon>Thermohalobaculum</taxon>
    </lineage>
</organism>
<protein>
    <submittedName>
        <fullName evidence="3">Xanthine dehydrogenase accessory protein XdhC</fullName>
    </submittedName>
</protein>
<evidence type="ECO:0000259" key="2">
    <source>
        <dbReference type="Pfam" id="PF13478"/>
    </source>
</evidence>